<evidence type="ECO:0000256" key="9">
    <source>
        <dbReference type="ARBA" id="ARBA00022963"/>
    </source>
</evidence>
<evidence type="ECO:0000256" key="14">
    <source>
        <dbReference type="RuleBase" id="RU368054"/>
    </source>
</evidence>
<feature type="signal peptide" evidence="15">
    <location>
        <begin position="1"/>
        <end position="20"/>
    </location>
</feature>
<keyword evidence="7 14" id="KW-0427">LDL</keyword>
<feature type="chain" id="PRO_5035920158" description="Apolipoprotein C-II" evidence="15">
    <location>
        <begin position="21"/>
        <end position="100"/>
    </location>
</feature>
<name>A0A8T2M4I0_ASTMX</name>
<keyword evidence="14 15" id="KW-0732">Signal</keyword>
<dbReference type="Proteomes" id="UP000752171">
    <property type="component" value="Unassembled WGS sequence"/>
</dbReference>
<comment type="function">
    <text evidence="14">Component of chylomicrons, very low-density lipoproteins (VLDL), low-density lipoproteins (LDL), and high-density lipoproteins (HDL) in plasma. Plays an important role in lipoprotein metabolism as an activator of lipoprotein lipase.</text>
</comment>
<evidence type="ECO:0000256" key="11">
    <source>
        <dbReference type="ARBA" id="ARBA00023098"/>
    </source>
</evidence>
<dbReference type="EMBL" id="JAICCE010000006">
    <property type="protein sequence ID" value="KAG9275901.1"/>
    <property type="molecule type" value="Genomic_DNA"/>
</dbReference>
<evidence type="ECO:0000256" key="6">
    <source>
        <dbReference type="ARBA" id="ARBA00022525"/>
    </source>
</evidence>
<dbReference type="InterPro" id="IPR008019">
    <property type="entry name" value="Apo-CII"/>
</dbReference>
<dbReference type="Pfam" id="PF05355">
    <property type="entry name" value="Apo-CII"/>
    <property type="match status" value="1"/>
</dbReference>
<dbReference type="GO" id="GO:0060697">
    <property type="term" value="P:positive regulation of phospholipid catabolic process"/>
    <property type="evidence" value="ECO:0007669"/>
    <property type="project" value="TreeGrafter"/>
</dbReference>
<evidence type="ECO:0000256" key="15">
    <source>
        <dbReference type="SAM" id="SignalP"/>
    </source>
</evidence>
<keyword evidence="5 14" id="KW-0162">Chylomicron</keyword>
<evidence type="ECO:0000256" key="1">
    <source>
        <dbReference type="ARBA" id="ARBA00004613"/>
    </source>
</evidence>
<dbReference type="AlphaFoldDB" id="A0A8T2M4I0"/>
<dbReference type="PANTHER" id="PTHR16566">
    <property type="entry name" value="APOLIPOPROTEIN C-II"/>
    <property type="match status" value="1"/>
</dbReference>
<evidence type="ECO:0000313" key="16">
    <source>
        <dbReference type="EMBL" id="KAG9275901.1"/>
    </source>
</evidence>
<dbReference type="GO" id="GO:0034361">
    <property type="term" value="C:very-low-density lipoprotein particle"/>
    <property type="evidence" value="ECO:0007669"/>
    <property type="project" value="UniProtKB-UniRule"/>
</dbReference>
<dbReference type="GO" id="GO:0006869">
    <property type="term" value="P:lipid transport"/>
    <property type="evidence" value="ECO:0007669"/>
    <property type="project" value="UniProtKB-UniRule"/>
</dbReference>
<dbReference type="GO" id="GO:0034362">
    <property type="term" value="C:low-density lipoprotein particle"/>
    <property type="evidence" value="ECO:0007669"/>
    <property type="project" value="UniProtKB-UniRule"/>
</dbReference>
<keyword evidence="8 14" id="KW-0345">HDL</keyword>
<dbReference type="GO" id="GO:0016042">
    <property type="term" value="P:lipid catabolic process"/>
    <property type="evidence" value="ECO:0007669"/>
    <property type="project" value="UniProtKB-UniRule"/>
</dbReference>
<dbReference type="PANTHER" id="PTHR16566:SF0">
    <property type="entry name" value="APOLIPOPROTEIN C-II"/>
    <property type="match status" value="1"/>
</dbReference>
<gene>
    <name evidence="16" type="primary">APOC2</name>
    <name evidence="16" type="ORF">AMEX_G8143</name>
</gene>
<keyword evidence="11 14" id="KW-0443">Lipid metabolism</keyword>
<evidence type="ECO:0000256" key="7">
    <source>
        <dbReference type="ARBA" id="ARBA00022710"/>
    </source>
</evidence>
<comment type="similarity">
    <text evidence="2 14">Belongs to the apolipoprotein C2 family.</text>
</comment>
<evidence type="ECO:0000256" key="5">
    <source>
        <dbReference type="ARBA" id="ARBA00022513"/>
    </source>
</evidence>
<evidence type="ECO:0000256" key="8">
    <source>
        <dbReference type="ARBA" id="ARBA00022850"/>
    </source>
</evidence>
<comment type="subcellular location">
    <subcellularLocation>
        <location evidence="1 14">Secreted</location>
    </subcellularLocation>
</comment>
<sequence>MNKLIAITVLVTVLALGTEGFRVPRQAEEEEKGTVATVIDTLKSYYNKSLTTAEGYIEGIKDLKLEEKAKNLYSETTKAVRTYAGIFQDQLYHIVYHDSA</sequence>
<reference evidence="16 17" key="1">
    <citation type="submission" date="2021-07" db="EMBL/GenBank/DDBJ databases">
        <authorList>
            <person name="Imarazene B."/>
            <person name="Zahm M."/>
            <person name="Klopp C."/>
            <person name="Cabau C."/>
            <person name="Beille S."/>
            <person name="Jouanno E."/>
            <person name="Castinel A."/>
            <person name="Lluch J."/>
            <person name="Gil L."/>
            <person name="Kuchtly C."/>
            <person name="Lopez Roques C."/>
            <person name="Donnadieu C."/>
            <person name="Parrinello H."/>
            <person name="Journot L."/>
            <person name="Du K."/>
            <person name="Schartl M."/>
            <person name="Retaux S."/>
            <person name="Guiguen Y."/>
        </authorList>
    </citation>
    <scope>NUCLEOTIDE SEQUENCE [LARGE SCALE GENOMIC DNA]</scope>
    <source>
        <strain evidence="16">Pach_M1</strain>
        <tissue evidence="16">Testis</tissue>
    </source>
</reference>
<evidence type="ECO:0000256" key="12">
    <source>
        <dbReference type="ARBA" id="ARBA00023313"/>
    </source>
</evidence>
<evidence type="ECO:0000313" key="17">
    <source>
        <dbReference type="Proteomes" id="UP000752171"/>
    </source>
</evidence>
<keyword evidence="6 14" id="KW-0964">Secreted</keyword>
<proteinExistence type="inferred from homology"/>
<keyword evidence="4 14" id="KW-0813">Transport</keyword>
<keyword evidence="12 14" id="KW-0850">VLDL</keyword>
<organism evidence="16 17">
    <name type="scientific">Astyanax mexicanus</name>
    <name type="common">Blind cave fish</name>
    <name type="synonym">Astyanax fasciatus mexicanus</name>
    <dbReference type="NCBI Taxonomy" id="7994"/>
    <lineage>
        <taxon>Eukaryota</taxon>
        <taxon>Metazoa</taxon>
        <taxon>Chordata</taxon>
        <taxon>Craniata</taxon>
        <taxon>Vertebrata</taxon>
        <taxon>Euteleostomi</taxon>
        <taxon>Actinopterygii</taxon>
        <taxon>Neopterygii</taxon>
        <taxon>Teleostei</taxon>
        <taxon>Ostariophysi</taxon>
        <taxon>Characiformes</taxon>
        <taxon>Characoidei</taxon>
        <taxon>Acestrorhamphidae</taxon>
        <taxon>Acestrorhamphinae</taxon>
        <taxon>Astyanax</taxon>
    </lineage>
</organism>
<evidence type="ECO:0000256" key="13">
    <source>
        <dbReference type="ARBA" id="ARBA00031176"/>
    </source>
</evidence>
<dbReference type="OrthoDB" id="9881800at2759"/>
<accession>A0A8T2M4I0</accession>
<protein>
    <recommendedName>
        <fullName evidence="3 14">Apolipoprotein C-II</fullName>
        <shortName evidence="14">Apo-CII</shortName>
        <shortName evidence="14">ApoC-II</shortName>
    </recommendedName>
    <alternativeName>
        <fullName evidence="13 14">Apolipoprotein C2</fullName>
    </alternativeName>
</protein>
<keyword evidence="9 14" id="KW-0442">Lipid degradation</keyword>
<keyword evidence="10 14" id="KW-0445">Lipid transport</keyword>
<dbReference type="GO" id="GO:0016004">
    <property type="term" value="F:phospholipase activator activity"/>
    <property type="evidence" value="ECO:0007669"/>
    <property type="project" value="TreeGrafter"/>
</dbReference>
<dbReference type="InterPro" id="IPR023121">
    <property type="entry name" value="ApoC-II_dom_sf"/>
</dbReference>
<evidence type="ECO:0000256" key="10">
    <source>
        <dbReference type="ARBA" id="ARBA00023055"/>
    </source>
</evidence>
<comment type="caution">
    <text evidence="16">The sequence shown here is derived from an EMBL/GenBank/DDBJ whole genome shotgun (WGS) entry which is preliminary data.</text>
</comment>
<dbReference type="GO" id="GO:0043274">
    <property type="term" value="F:phospholipase binding"/>
    <property type="evidence" value="ECO:0007669"/>
    <property type="project" value="TreeGrafter"/>
</dbReference>
<evidence type="ECO:0000256" key="2">
    <source>
        <dbReference type="ARBA" id="ARBA00007221"/>
    </source>
</evidence>
<dbReference type="GO" id="GO:0034364">
    <property type="term" value="C:high-density lipoprotein particle"/>
    <property type="evidence" value="ECO:0007669"/>
    <property type="project" value="UniProtKB-KW"/>
</dbReference>
<dbReference type="GO" id="GO:0042627">
    <property type="term" value="C:chylomicron"/>
    <property type="evidence" value="ECO:0007669"/>
    <property type="project" value="UniProtKB-UniRule"/>
</dbReference>
<evidence type="ECO:0000256" key="4">
    <source>
        <dbReference type="ARBA" id="ARBA00022448"/>
    </source>
</evidence>
<dbReference type="Gene3D" id="1.10.1440.10">
    <property type="entry name" value="Apolipoprotein C-II"/>
    <property type="match status" value="1"/>
</dbReference>
<evidence type="ECO:0000256" key="3">
    <source>
        <dbReference type="ARBA" id="ARBA00013947"/>
    </source>
</evidence>